<evidence type="ECO:0000313" key="8">
    <source>
        <dbReference type="Proteomes" id="UP000299211"/>
    </source>
</evidence>
<comment type="cofactor">
    <cofactor evidence="3">
        <name>Zn(2+)</name>
        <dbReference type="ChEBI" id="CHEBI:29105"/>
    </cofactor>
    <text evidence="3">Binds 1 divalent metal cation per subunit.</text>
</comment>
<dbReference type="PRINTS" id="PR01790">
    <property type="entry name" value="SMP30FAMILY"/>
</dbReference>
<comment type="caution">
    <text evidence="7">The sequence shown here is derived from an EMBL/GenBank/DDBJ whole genome shotgun (WGS) entry which is preliminary data.</text>
</comment>
<evidence type="ECO:0000256" key="2">
    <source>
        <dbReference type="PIRSR" id="PIRSR605511-1"/>
    </source>
</evidence>
<reference evidence="6 9" key="2">
    <citation type="submission" date="2019-04" db="EMBL/GenBank/DDBJ databases">
        <title>Draft genome sequences of Streptomyces avermitilis NBRC 14893.</title>
        <authorList>
            <person name="Komaki H."/>
            <person name="Tamura T."/>
            <person name="Hosoyama A."/>
        </authorList>
    </citation>
    <scope>NUCLEOTIDE SEQUENCE [LARGE SCALE GENOMIC DNA]</scope>
    <source>
        <strain evidence="6 9">NBRC 14893</strain>
    </source>
</reference>
<feature type="binding site" evidence="3">
    <location>
        <position position="141"/>
    </location>
    <ligand>
        <name>substrate</name>
    </ligand>
</feature>
<dbReference type="InterPro" id="IPR011042">
    <property type="entry name" value="6-blade_b-propeller_TolB-like"/>
</dbReference>
<feature type="domain" description="SMP-30/Gluconolactonase/LRE-like region" evidence="5">
    <location>
        <begin position="52"/>
        <end position="291"/>
    </location>
</feature>
<organism evidence="7 8">
    <name type="scientific">Streptomyces avermitilis</name>
    <dbReference type="NCBI Taxonomy" id="33903"/>
    <lineage>
        <taxon>Bacteria</taxon>
        <taxon>Bacillati</taxon>
        <taxon>Actinomycetota</taxon>
        <taxon>Actinomycetes</taxon>
        <taxon>Kitasatosporales</taxon>
        <taxon>Streptomycetaceae</taxon>
        <taxon>Streptomyces</taxon>
    </lineage>
</organism>
<keyword evidence="3" id="KW-0479">Metal-binding</keyword>
<dbReference type="EMBL" id="BJHY01000001">
    <property type="protein sequence ID" value="GDY71289.1"/>
    <property type="molecule type" value="Genomic_DNA"/>
</dbReference>
<dbReference type="SUPFAM" id="SSF63829">
    <property type="entry name" value="Calcium-dependent phosphotriesterase"/>
    <property type="match status" value="1"/>
</dbReference>
<dbReference type="GO" id="GO:0005509">
    <property type="term" value="F:calcium ion binding"/>
    <property type="evidence" value="ECO:0007669"/>
    <property type="project" value="TreeGrafter"/>
</dbReference>
<dbReference type="GO" id="GO:0004341">
    <property type="term" value="F:gluconolactonase activity"/>
    <property type="evidence" value="ECO:0007669"/>
    <property type="project" value="TreeGrafter"/>
</dbReference>
<feature type="compositionally biased region" description="Low complexity" evidence="4">
    <location>
        <begin position="11"/>
        <end position="21"/>
    </location>
</feature>
<name>A0A4D4MID0_STRAX</name>
<feature type="region of interest" description="Disordered" evidence="4">
    <location>
        <begin position="1"/>
        <end position="21"/>
    </location>
</feature>
<dbReference type="PANTHER" id="PTHR10907:SF47">
    <property type="entry name" value="REGUCALCIN"/>
    <property type="match status" value="1"/>
</dbReference>
<dbReference type="Pfam" id="PF08450">
    <property type="entry name" value="SGL"/>
    <property type="match status" value="1"/>
</dbReference>
<gene>
    <name evidence="6" type="ORF">SAV14893_077390</name>
    <name evidence="7" type="ORF">SAV31267_007740</name>
</gene>
<keyword evidence="3" id="KW-0862">Zinc</keyword>
<reference evidence="7 8" key="1">
    <citation type="submission" date="2019-04" db="EMBL/GenBank/DDBJ databases">
        <title>Draft genome sequences of Streptomyces avermitilis ATCC 31267.</title>
        <authorList>
            <person name="Komaki H."/>
            <person name="Tamura T."/>
            <person name="Hosoyama A."/>
        </authorList>
    </citation>
    <scope>NUCLEOTIDE SEQUENCE [LARGE SCALE GENOMIC DNA]</scope>
    <source>
        <strain evidence="7 8">ATCC 31267</strain>
    </source>
</reference>
<evidence type="ECO:0000313" key="9">
    <source>
        <dbReference type="Proteomes" id="UP000302139"/>
    </source>
</evidence>
<evidence type="ECO:0000259" key="5">
    <source>
        <dbReference type="Pfam" id="PF08450"/>
    </source>
</evidence>
<dbReference type="InterPro" id="IPR013658">
    <property type="entry name" value="SGL"/>
</dbReference>
<dbReference type="InterPro" id="IPR005511">
    <property type="entry name" value="SMP-30"/>
</dbReference>
<feature type="active site" description="Proton donor/acceptor" evidence="2">
    <location>
        <position position="235"/>
    </location>
</feature>
<evidence type="ECO:0000256" key="4">
    <source>
        <dbReference type="SAM" id="MobiDB-lite"/>
    </source>
</evidence>
<evidence type="ECO:0000313" key="6">
    <source>
        <dbReference type="EMBL" id="GDY68346.1"/>
    </source>
</evidence>
<dbReference type="Proteomes" id="UP000299211">
    <property type="component" value="Unassembled WGS sequence"/>
</dbReference>
<dbReference type="Proteomes" id="UP000302139">
    <property type="component" value="Unassembled WGS sequence"/>
</dbReference>
<comment type="similarity">
    <text evidence="1">Belongs to the SMP-30/CGR1 family.</text>
</comment>
<feature type="binding site" evidence="3">
    <location>
        <position position="235"/>
    </location>
    <ligand>
        <name>a divalent metal cation</name>
        <dbReference type="ChEBI" id="CHEBI:60240"/>
    </ligand>
</feature>
<feature type="compositionally biased region" description="Acidic residues" evidence="4">
    <location>
        <begin position="1"/>
        <end position="10"/>
    </location>
</feature>
<evidence type="ECO:0000256" key="1">
    <source>
        <dbReference type="ARBA" id="ARBA00008853"/>
    </source>
</evidence>
<dbReference type="AlphaFoldDB" id="A0A4D4MID0"/>
<feature type="binding site" evidence="3">
    <location>
        <position position="187"/>
    </location>
    <ligand>
        <name>a divalent metal cation</name>
        <dbReference type="ChEBI" id="CHEBI:60240"/>
    </ligand>
</feature>
<protein>
    <submittedName>
        <fullName evidence="7">Calcium-binding protein</fullName>
    </submittedName>
</protein>
<dbReference type="GO" id="GO:0019853">
    <property type="term" value="P:L-ascorbic acid biosynthetic process"/>
    <property type="evidence" value="ECO:0007669"/>
    <property type="project" value="TreeGrafter"/>
</dbReference>
<evidence type="ECO:0000256" key="3">
    <source>
        <dbReference type="PIRSR" id="PIRSR605511-2"/>
    </source>
</evidence>
<evidence type="ECO:0000313" key="7">
    <source>
        <dbReference type="EMBL" id="GDY71289.1"/>
    </source>
</evidence>
<proteinExistence type="inferred from homology"/>
<dbReference type="Gene3D" id="2.120.10.30">
    <property type="entry name" value="TolB, C-terminal domain"/>
    <property type="match status" value="1"/>
</dbReference>
<accession>A0A4D4MID0</accession>
<sequence>MTEAEAEAEAEAATAAEVAAEAEAEAAAPAAGVSAAAGATEAEALRPDRLELGEGIRWTDRGIVLVDILAGRLLTAVGHPTDPLRQLAQLPVPLGAVAPVAGAPGTWIAAAGSGICLLAAHGVTRWLAQPEADAARPMRMNDATADPFGRFWAGSMAYDADEGAGCLYRVDHDGTVVPVLDGITVPNGPAFTADGDTMYLADSARGIIRRYPVDPVTAELGTPETFVIVDDGSPDGMTVDVEGAVWVAVWGTGTVRRYLPDGRLDRTLRLPARQPAGVCLEEDLLHITTARVGLAAPGPYDGAVFTARVDVPGRLAADYVHHASASSPGKVS</sequence>
<feature type="binding site" evidence="3">
    <location>
        <position position="159"/>
    </location>
    <ligand>
        <name>substrate</name>
    </ligand>
</feature>
<dbReference type="PANTHER" id="PTHR10907">
    <property type="entry name" value="REGUCALCIN"/>
    <property type="match status" value="1"/>
</dbReference>
<dbReference type="EMBL" id="BJHX01000001">
    <property type="protein sequence ID" value="GDY68346.1"/>
    <property type="molecule type" value="Genomic_DNA"/>
</dbReference>
<feature type="binding site" evidence="3">
    <location>
        <position position="54"/>
    </location>
    <ligand>
        <name>a divalent metal cation</name>
        <dbReference type="ChEBI" id="CHEBI:60240"/>
    </ligand>
</feature>
<feature type="binding site" evidence="3">
    <location>
        <position position="139"/>
    </location>
    <ligand>
        <name>substrate</name>
    </ligand>
</feature>